<name>D3VRD0_MYCAA</name>
<dbReference type="RefSeq" id="WP_013022224.1">
    <property type="nucleotide sequence ID" value="NC_013948.1"/>
</dbReference>
<evidence type="ECO:0000256" key="1">
    <source>
        <dbReference type="SAM" id="Coils"/>
    </source>
</evidence>
<dbReference type="EMBL" id="FP671138">
    <property type="protein sequence ID" value="CBH40877.1"/>
    <property type="molecule type" value="Genomic_DNA"/>
</dbReference>
<accession>D3VRD0</accession>
<feature type="coiled-coil region" evidence="1">
    <location>
        <begin position="19"/>
        <end position="61"/>
    </location>
</feature>
<proteinExistence type="predicted"/>
<evidence type="ECO:0000313" key="2">
    <source>
        <dbReference type="EMBL" id="CBH40877.1"/>
    </source>
</evidence>
<protein>
    <submittedName>
        <fullName evidence="2">Uncharacterized protein</fullName>
    </submittedName>
</protein>
<dbReference type="KEGG" id="mal:MAGa6740"/>
<evidence type="ECO:0000313" key="3">
    <source>
        <dbReference type="Proteomes" id="UP000006902"/>
    </source>
</evidence>
<gene>
    <name evidence="2" type="ordered locus">MAGa6740</name>
</gene>
<sequence>MLGAQEEKDFYSKLTDSDKDFLTKKVEEIKKRIEDTIKLDDTRADANLNELKGKLEALKKEIPDPSNKLLEYVKKYHTIIYDQSIKTINALIVEGKKREQKSEADVKDFENKLSELKQKSKVLQSKLENLKQTSKTISELEKKYEQEVHELEKEAYKLEEDKNNRQRKIEELDKSIKEIEKLSKK</sequence>
<feature type="coiled-coil region" evidence="1">
    <location>
        <begin position="99"/>
        <end position="185"/>
    </location>
</feature>
<dbReference type="OrthoDB" id="9833657at2"/>
<dbReference type="Proteomes" id="UP000006902">
    <property type="component" value="Chromosome"/>
</dbReference>
<organism evidence="2 3">
    <name type="scientific">Mycoplasmopsis agalactiae</name>
    <name type="common">Mycoplasma agalactiae</name>
    <dbReference type="NCBI Taxonomy" id="2110"/>
    <lineage>
        <taxon>Bacteria</taxon>
        <taxon>Bacillati</taxon>
        <taxon>Mycoplasmatota</taxon>
        <taxon>Mycoplasmoidales</taxon>
        <taxon>Metamycoplasmataceae</taxon>
        <taxon>Mycoplasmopsis</taxon>
    </lineage>
</organism>
<keyword evidence="1" id="KW-0175">Coiled coil</keyword>
<reference evidence="3" key="1">
    <citation type="journal article" date="2010" name="BMC Genomics">
        <title>Comparative genomic and proteomic analyses of two Mycoplasma agalactiae strains: clues to the macro- and micro-events that are shaping mycoplasma diversity.</title>
        <authorList>
            <person name="Nouvel L.X."/>
            <person name="Sirand-Pugnet P."/>
            <person name="Marenda M.S."/>
            <person name="Sagne E."/>
            <person name="Barbe V."/>
            <person name="Mangenot S."/>
            <person name="Schenowitz C."/>
            <person name="Jacob D."/>
            <person name="Barre A."/>
            <person name="Claverol S."/>
            <person name="Blanchard A."/>
            <person name="Citti C."/>
        </authorList>
    </citation>
    <scope>NUCLEOTIDE SEQUENCE [LARGE SCALE GENOMIC DNA]</scope>
    <source>
        <strain evidence="3">5632</strain>
    </source>
</reference>
<dbReference type="AlphaFoldDB" id="D3VRD0"/>